<keyword evidence="1" id="KW-0805">Transcription regulation</keyword>
<dbReference type="InterPro" id="IPR036388">
    <property type="entry name" value="WH-like_DNA-bd_sf"/>
</dbReference>
<dbReference type="GO" id="GO:0003700">
    <property type="term" value="F:DNA-binding transcription factor activity"/>
    <property type="evidence" value="ECO:0007669"/>
    <property type="project" value="InterPro"/>
</dbReference>
<reference evidence="5" key="2">
    <citation type="journal article" date="2014" name="ISME J.">
        <title>Microbial stratification in low pH oxic and suboxic macroscopic growths along an acid mine drainage.</title>
        <authorList>
            <person name="Mendez-Garcia C."/>
            <person name="Mesa V."/>
            <person name="Sprenger R.R."/>
            <person name="Richter M."/>
            <person name="Diez M.S."/>
            <person name="Solano J."/>
            <person name="Bargiela R."/>
            <person name="Golyshina O.V."/>
            <person name="Manteca A."/>
            <person name="Ramos J.L."/>
            <person name="Gallego J.R."/>
            <person name="Llorente I."/>
            <person name="Martins Dos Santos V.A."/>
            <person name="Jensen O.N."/>
            <person name="Pelaez A.I."/>
            <person name="Sanchez J."/>
            <person name="Ferrer M."/>
        </authorList>
    </citation>
    <scope>NUCLEOTIDE SEQUENCE</scope>
</reference>
<evidence type="ECO:0000313" key="5">
    <source>
        <dbReference type="EMBL" id="EQD34653.1"/>
    </source>
</evidence>
<evidence type="ECO:0000256" key="3">
    <source>
        <dbReference type="ARBA" id="ARBA00023163"/>
    </source>
</evidence>
<dbReference type="Pfam" id="PF01047">
    <property type="entry name" value="MarR"/>
    <property type="match status" value="1"/>
</dbReference>
<dbReference type="EMBL" id="AUZX01013728">
    <property type="protein sequence ID" value="EQD34653.1"/>
    <property type="molecule type" value="Genomic_DNA"/>
</dbReference>
<dbReference type="AlphaFoldDB" id="T0YNN4"/>
<dbReference type="SUPFAM" id="SSF46785">
    <property type="entry name" value="Winged helix' DNA-binding domain"/>
    <property type="match status" value="1"/>
</dbReference>
<organism evidence="5">
    <name type="scientific">mine drainage metagenome</name>
    <dbReference type="NCBI Taxonomy" id="410659"/>
    <lineage>
        <taxon>unclassified sequences</taxon>
        <taxon>metagenomes</taxon>
        <taxon>ecological metagenomes</taxon>
    </lineage>
</organism>
<name>T0YNN4_9ZZZZ</name>
<dbReference type="InterPro" id="IPR000835">
    <property type="entry name" value="HTH_MarR-typ"/>
</dbReference>
<dbReference type="PROSITE" id="PS50995">
    <property type="entry name" value="HTH_MARR_2"/>
    <property type="match status" value="1"/>
</dbReference>
<evidence type="ECO:0000256" key="2">
    <source>
        <dbReference type="ARBA" id="ARBA00023125"/>
    </source>
</evidence>
<dbReference type="SMART" id="SM00347">
    <property type="entry name" value="HTH_MARR"/>
    <property type="match status" value="1"/>
</dbReference>
<dbReference type="Gene3D" id="1.10.10.10">
    <property type="entry name" value="Winged helix-like DNA-binding domain superfamily/Winged helix DNA-binding domain"/>
    <property type="match status" value="1"/>
</dbReference>
<feature type="domain" description="HTH marR-type" evidence="4">
    <location>
        <begin position="16"/>
        <end position="148"/>
    </location>
</feature>
<keyword evidence="2" id="KW-0238">DNA-binding</keyword>
<evidence type="ECO:0000259" key="4">
    <source>
        <dbReference type="PROSITE" id="PS50995"/>
    </source>
</evidence>
<dbReference type="InterPro" id="IPR036390">
    <property type="entry name" value="WH_DNA-bd_sf"/>
</dbReference>
<reference evidence="5" key="1">
    <citation type="submission" date="2013-08" db="EMBL/GenBank/DDBJ databases">
        <authorList>
            <person name="Mendez C."/>
            <person name="Richter M."/>
            <person name="Ferrer M."/>
            <person name="Sanchez J."/>
        </authorList>
    </citation>
    <scope>NUCLEOTIDE SEQUENCE</scope>
</reference>
<keyword evidence="3" id="KW-0804">Transcription</keyword>
<proteinExistence type="predicted"/>
<dbReference type="PRINTS" id="PR00598">
    <property type="entry name" value="HTHMARR"/>
</dbReference>
<evidence type="ECO:0000256" key="1">
    <source>
        <dbReference type="ARBA" id="ARBA00023015"/>
    </source>
</evidence>
<protein>
    <submittedName>
        <fullName evidence="5">MarR family transcriptional regulator</fullName>
    </submittedName>
</protein>
<gene>
    <name evidence="5" type="ORF">B1A_18599</name>
</gene>
<dbReference type="GO" id="GO:0003677">
    <property type="term" value="F:DNA binding"/>
    <property type="evidence" value="ECO:0007669"/>
    <property type="project" value="UniProtKB-KW"/>
</dbReference>
<accession>T0YNN4</accession>
<comment type="caution">
    <text evidence="5">The sequence shown here is derived from an EMBL/GenBank/DDBJ whole genome shotgun (WGS) entry which is preliminary data.</text>
</comment>
<dbReference type="PANTHER" id="PTHR42756:SF1">
    <property type="entry name" value="TRANSCRIPTIONAL REPRESSOR OF EMRAB OPERON"/>
    <property type="match status" value="1"/>
</dbReference>
<sequence>MIKMGPENKNKENWVDMEIWKEFSLVYRILYKDLEKFLSDYGLGVIEFRVLKALNEFETLPMVKLSEINSITQPWITEIVDRLEKRGLVQRIRSSEDRRIINILLNKEGKDLYCKVNGNYENNISAFLSCLKEGRKEQFLEVLGEIRKDFDVTLKSKQ</sequence>
<dbReference type="PANTHER" id="PTHR42756">
    <property type="entry name" value="TRANSCRIPTIONAL REGULATOR, MARR"/>
    <property type="match status" value="1"/>
</dbReference>